<dbReference type="AlphaFoldDB" id="A0A9N9R1D6"/>
<dbReference type="OrthoDB" id="546632at2759"/>
<evidence type="ECO:0000256" key="4">
    <source>
        <dbReference type="ARBA" id="ARBA00022535"/>
    </source>
</evidence>
<feature type="binding site" evidence="7">
    <location>
        <position position="170"/>
    </location>
    <ligand>
        <name>Zn(2+)</name>
        <dbReference type="ChEBI" id="CHEBI:29105"/>
        <label>1</label>
    </ligand>
</feature>
<dbReference type="InterPro" id="IPR023088">
    <property type="entry name" value="PDEase"/>
</dbReference>
<dbReference type="InterPro" id="IPR023174">
    <property type="entry name" value="PDEase_CS"/>
</dbReference>
<dbReference type="PANTHER" id="PTHR11347">
    <property type="entry name" value="CYCLIC NUCLEOTIDE PHOSPHODIESTERASE"/>
    <property type="match status" value="1"/>
</dbReference>
<keyword evidence="6" id="KW-0378">Hydrolase</keyword>
<dbReference type="InterPro" id="IPR003018">
    <property type="entry name" value="GAF"/>
</dbReference>
<dbReference type="EC" id="3.1.4.35" evidence="3"/>
<evidence type="ECO:0000313" key="9">
    <source>
        <dbReference type="EMBL" id="CAG9787939.1"/>
    </source>
</evidence>
<evidence type="ECO:0000313" key="10">
    <source>
        <dbReference type="Proteomes" id="UP001153714"/>
    </source>
</evidence>
<dbReference type="SUPFAM" id="SSF109604">
    <property type="entry name" value="HD-domain/PDEase-like"/>
    <property type="match status" value="1"/>
</dbReference>
<dbReference type="Gene3D" id="3.30.450.40">
    <property type="match status" value="1"/>
</dbReference>
<dbReference type="InterPro" id="IPR003607">
    <property type="entry name" value="HD/PDEase_dom"/>
</dbReference>
<comment type="similarity">
    <text evidence="2">Belongs to the cyclic nucleotide phosphodiesterase family.</text>
</comment>
<evidence type="ECO:0000256" key="1">
    <source>
        <dbReference type="ARBA" id="ARBA00001968"/>
    </source>
</evidence>
<evidence type="ECO:0000256" key="6">
    <source>
        <dbReference type="ARBA" id="ARBA00022801"/>
    </source>
</evidence>
<dbReference type="InterPro" id="IPR029016">
    <property type="entry name" value="GAF-like_dom_sf"/>
</dbReference>
<gene>
    <name evidence="9" type="ORF">DIATSA_LOCUS5783</name>
</gene>
<keyword evidence="5 7" id="KW-0479">Metal-binding</keyword>
<feature type="binding site" evidence="7">
    <location>
        <position position="170"/>
    </location>
    <ligand>
        <name>Zn(2+)</name>
        <dbReference type="ChEBI" id="CHEBI:29105"/>
        <label>2</label>
    </ligand>
</feature>
<dbReference type="PRINTS" id="PR00387">
    <property type="entry name" value="PDIESTERASE1"/>
</dbReference>
<dbReference type="InterPro" id="IPR036971">
    <property type="entry name" value="PDEase_catalytic_dom_sf"/>
</dbReference>
<organism evidence="9 10">
    <name type="scientific">Diatraea saccharalis</name>
    <name type="common">sugarcane borer</name>
    <dbReference type="NCBI Taxonomy" id="40085"/>
    <lineage>
        <taxon>Eukaryota</taxon>
        <taxon>Metazoa</taxon>
        <taxon>Ecdysozoa</taxon>
        <taxon>Arthropoda</taxon>
        <taxon>Hexapoda</taxon>
        <taxon>Insecta</taxon>
        <taxon>Pterygota</taxon>
        <taxon>Neoptera</taxon>
        <taxon>Endopterygota</taxon>
        <taxon>Lepidoptera</taxon>
        <taxon>Glossata</taxon>
        <taxon>Ditrysia</taxon>
        <taxon>Pyraloidea</taxon>
        <taxon>Crambidae</taxon>
        <taxon>Crambinae</taxon>
        <taxon>Diatraea</taxon>
    </lineage>
</organism>
<dbReference type="EMBL" id="OU893349">
    <property type="protein sequence ID" value="CAG9787939.1"/>
    <property type="molecule type" value="Genomic_DNA"/>
</dbReference>
<evidence type="ECO:0000256" key="7">
    <source>
        <dbReference type="PIRSR" id="PIRSR623088-3"/>
    </source>
</evidence>
<keyword evidence="4" id="KW-0140">cGMP</keyword>
<dbReference type="SUPFAM" id="SSF55781">
    <property type="entry name" value="GAF domain-like"/>
    <property type="match status" value="1"/>
</dbReference>
<protein>
    <recommendedName>
        <fullName evidence="3">3',5'-cyclic-GMP phosphodiesterase</fullName>
        <ecNumber evidence="3">3.1.4.35</ecNumber>
    </recommendedName>
</protein>
<dbReference type="GO" id="GO:0046872">
    <property type="term" value="F:metal ion binding"/>
    <property type="evidence" value="ECO:0007669"/>
    <property type="project" value="UniProtKB-KW"/>
</dbReference>
<evidence type="ECO:0000256" key="3">
    <source>
        <dbReference type="ARBA" id="ARBA00012319"/>
    </source>
</evidence>
<dbReference type="Pfam" id="PF00233">
    <property type="entry name" value="PDEase_I"/>
    <property type="match status" value="2"/>
</dbReference>
<dbReference type="GO" id="GO:0047555">
    <property type="term" value="F:3',5'-cyclic-GMP phosphodiesterase activity"/>
    <property type="evidence" value="ECO:0007669"/>
    <property type="project" value="UniProtKB-EC"/>
</dbReference>
<dbReference type="InterPro" id="IPR002073">
    <property type="entry name" value="PDEase_catalytic_dom"/>
</dbReference>
<dbReference type="Proteomes" id="UP001153714">
    <property type="component" value="Chromosome 18"/>
</dbReference>
<proteinExistence type="inferred from homology"/>
<dbReference type="CDD" id="cd00077">
    <property type="entry name" value="HDc"/>
    <property type="match status" value="1"/>
</dbReference>
<reference evidence="9" key="2">
    <citation type="submission" date="2022-10" db="EMBL/GenBank/DDBJ databases">
        <authorList>
            <consortium name="ENA_rothamsted_submissions"/>
            <consortium name="culmorum"/>
            <person name="King R."/>
        </authorList>
    </citation>
    <scope>NUCLEOTIDE SEQUENCE</scope>
</reference>
<evidence type="ECO:0000256" key="5">
    <source>
        <dbReference type="ARBA" id="ARBA00022723"/>
    </source>
</evidence>
<dbReference type="GO" id="GO:0007165">
    <property type="term" value="P:signal transduction"/>
    <property type="evidence" value="ECO:0007669"/>
    <property type="project" value="InterPro"/>
</dbReference>
<dbReference type="PROSITE" id="PS51845">
    <property type="entry name" value="PDEASE_I_2"/>
    <property type="match status" value="1"/>
</dbReference>
<feature type="binding site" evidence="7">
    <location>
        <position position="169"/>
    </location>
    <ligand>
        <name>Zn(2+)</name>
        <dbReference type="ChEBI" id="CHEBI:29105"/>
        <label>1</label>
    </ligand>
</feature>
<reference evidence="9" key="1">
    <citation type="submission" date="2021-12" db="EMBL/GenBank/DDBJ databases">
        <authorList>
            <person name="King R."/>
        </authorList>
    </citation>
    <scope>NUCLEOTIDE SEQUENCE</scope>
</reference>
<keyword evidence="10" id="KW-1185">Reference proteome</keyword>
<dbReference type="Pfam" id="PF01590">
    <property type="entry name" value="GAF"/>
    <property type="match status" value="1"/>
</dbReference>
<feature type="domain" description="PDEase" evidence="8">
    <location>
        <begin position="161"/>
        <end position="407"/>
    </location>
</feature>
<comment type="cofactor">
    <cofactor evidence="1">
        <name>a divalent metal cation</name>
        <dbReference type="ChEBI" id="CHEBI:60240"/>
    </cofactor>
</comment>
<accession>A0A9N9R1D6</accession>
<dbReference type="Gene3D" id="1.10.1300.10">
    <property type="entry name" value="3'5'-cyclic nucleotide phosphodiesterase, catalytic domain"/>
    <property type="match status" value="2"/>
</dbReference>
<name>A0A9N9R1D6_9NEOP</name>
<evidence type="ECO:0000256" key="2">
    <source>
        <dbReference type="ARBA" id="ARBA00007648"/>
    </source>
</evidence>
<sequence length="407" mass="45958">MGAMRSSFYILDKDNVVSGQLQADMWDDGWSAEKTAMPKKKIKVNLSNEQTPAGLVARTGTPLNVHDAYKDPRFFKDIDPTTGTVVRSCLVSPILDKNGVIVSGPVEGQIRVLNPQLQASKNKQEKQNYSAQPPAFSLHTHGVNNFCDKELTLIIRKQTAALMLSGLCHDVDHPGFNNNFLALCKHPLAQMYKSSILENHHFFLAKKIIEDKNILGKLPAMDRERILEELKYNILCTDLAVYFQIRAQLTPLVGDHTFDWTDSAHRKMVKGDKERLMGYTPLSMMDRRRSINQPAEQIQFLSVVVLPCVLLLQNVFPNTAPLTDNCRCTFIIKRRGDAPSASNQDSPTKRPSLYISINIISVMSYRIIILDFRSQTDLKVFNIEVPGWIPGRINVENELFYIVSDTP</sequence>
<evidence type="ECO:0000259" key="8">
    <source>
        <dbReference type="PROSITE" id="PS51845"/>
    </source>
</evidence>
<dbReference type="PROSITE" id="PS00126">
    <property type="entry name" value="PDEASE_I_1"/>
    <property type="match status" value="1"/>
</dbReference>